<dbReference type="GO" id="GO:0005886">
    <property type="term" value="C:plasma membrane"/>
    <property type="evidence" value="ECO:0007669"/>
    <property type="project" value="UniProtKB-SubCell"/>
</dbReference>
<evidence type="ECO:0000256" key="3">
    <source>
        <dbReference type="ARBA" id="ARBA00022475"/>
    </source>
</evidence>
<evidence type="ECO:0000256" key="6">
    <source>
        <dbReference type="ARBA" id="ARBA00022989"/>
    </source>
</evidence>
<dbReference type="InterPro" id="IPR042094">
    <property type="entry name" value="T2SS_GspF_sf"/>
</dbReference>
<reference evidence="10 11" key="1">
    <citation type="journal article" date="2015" name="Nature">
        <title>rRNA introns, odd ribosomes, and small enigmatic genomes across a large radiation of phyla.</title>
        <authorList>
            <person name="Brown C.T."/>
            <person name="Hug L.A."/>
            <person name="Thomas B.C."/>
            <person name="Sharon I."/>
            <person name="Castelle C.J."/>
            <person name="Singh A."/>
            <person name="Wilkins M.J."/>
            <person name="Williams K.H."/>
            <person name="Banfield J.F."/>
        </authorList>
    </citation>
    <scope>NUCLEOTIDE SEQUENCE [LARGE SCALE GENOMIC DNA]</scope>
</reference>
<sequence length="401" mass="43837">MKKYLYKAKDKNNRVVSGTVEATGVEMAAKLIRERGMVVISLKPAGNGLFSFISRFRSRVSNTDLTTFTRQLATMVNAGLPLADSLAILRLQSSKSIQPIATRVLADVEGGSSLSNALKVHPKVFNPTYIALIKAGETGGVLDKVLVRLADNLERQQEFRGKVKGAMIYPAIIILGMVVVTGIMVIFVIPRLNELYTQFDQDLPFTTQILSGMASLFLTFWPVVLVVFGSLFWGFTIYRKTDTGRRRIDEFIFNIPVWGDLQKEVILADLTRTLSLMVGAGVPILESLSVVGDVVGNVVIGEALADVHKQIEKGFPVAFAFAKHPEAFPYLVSQMVSVGEETGKMDEVLGKVAHVYEVSSEQKIKALTTLIEPAVMVVLGIGVAFLVISVILPIYNLTTSL</sequence>
<dbReference type="GO" id="GO:0015628">
    <property type="term" value="P:protein secretion by the type II secretion system"/>
    <property type="evidence" value="ECO:0007669"/>
    <property type="project" value="TreeGrafter"/>
</dbReference>
<feature type="transmembrane region" description="Helical" evidence="8">
    <location>
        <begin position="374"/>
        <end position="395"/>
    </location>
</feature>
<gene>
    <name evidence="10" type="ORF">UV74_C0013G0158</name>
</gene>
<dbReference type="Gene3D" id="1.20.81.30">
    <property type="entry name" value="Type II secretion system (T2SS), domain F"/>
    <property type="match status" value="2"/>
</dbReference>
<proteinExistence type="inferred from homology"/>
<evidence type="ECO:0000256" key="8">
    <source>
        <dbReference type="SAM" id="Phobius"/>
    </source>
</evidence>
<evidence type="ECO:0000256" key="4">
    <source>
        <dbReference type="ARBA" id="ARBA00022519"/>
    </source>
</evidence>
<protein>
    <recommendedName>
        <fullName evidence="9">Type II secretion system protein GspF domain-containing protein</fullName>
    </recommendedName>
</protein>
<dbReference type="Proteomes" id="UP000034090">
    <property type="component" value="Unassembled WGS sequence"/>
</dbReference>
<dbReference type="FunFam" id="1.20.81.30:FF:000001">
    <property type="entry name" value="Type II secretion system protein F"/>
    <property type="match status" value="2"/>
</dbReference>
<keyword evidence="7 8" id="KW-0472">Membrane</keyword>
<keyword evidence="4" id="KW-0997">Cell inner membrane</keyword>
<evidence type="ECO:0000256" key="1">
    <source>
        <dbReference type="ARBA" id="ARBA00004429"/>
    </source>
</evidence>
<dbReference type="AlphaFoldDB" id="A0A0G1FPS9"/>
<evidence type="ECO:0000256" key="5">
    <source>
        <dbReference type="ARBA" id="ARBA00022692"/>
    </source>
</evidence>
<comment type="caution">
    <text evidence="10">The sequence shown here is derived from an EMBL/GenBank/DDBJ whole genome shotgun (WGS) entry which is preliminary data.</text>
</comment>
<feature type="domain" description="Type II secretion system protein GspF" evidence="9">
    <location>
        <begin position="68"/>
        <end position="190"/>
    </location>
</feature>
<keyword evidence="6 8" id="KW-1133">Transmembrane helix</keyword>
<dbReference type="PRINTS" id="PR00812">
    <property type="entry name" value="BCTERIALGSPF"/>
</dbReference>
<dbReference type="Pfam" id="PF00482">
    <property type="entry name" value="T2SSF"/>
    <property type="match status" value="2"/>
</dbReference>
<evidence type="ECO:0000256" key="7">
    <source>
        <dbReference type="ARBA" id="ARBA00023136"/>
    </source>
</evidence>
<evidence type="ECO:0000313" key="10">
    <source>
        <dbReference type="EMBL" id="KKS97036.1"/>
    </source>
</evidence>
<feature type="transmembrane region" description="Helical" evidence="8">
    <location>
        <begin position="209"/>
        <end position="238"/>
    </location>
</feature>
<organism evidence="10 11">
    <name type="scientific">Candidatus Woesebacteria bacterium GW2011_GWB1_43_14</name>
    <dbReference type="NCBI Taxonomy" id="1618578"/>
    <lineage>
        <taxon>Bacteria</taxon>
        <taxon>Candidatus Woeseibacteriota</taxon>
    </lineage>
</organism>
<evidence type="ECO:0000313" key="11">
    <source>
        <dbReference type="Proteomes" id="UP000034090"/>
    </source>
</evidence>
<dbReference type="STRING" id="1618578.UV74_C0013G0158"/>
<dbReference type="EMBL" id="LCFQ01000013">
    <property type="protein sequence ID" value="KKS97036.1"/>
    <property type="molecule type" value="Genomic_DNA"/>
</dbReference>
<dbReference type="PANTHER" id="PTHR30012:SF0">
    <property type="entry name" value="TYPE II SECRETION SYSTEM PROTEIN F-RELATED"/>
    <property type="match status" value="1"/>
</dbReference>
<name>A0A0G1FPS9_9BACT</name>
<keyword evidence="5 8" id="KW-0812">Transmembrane</keyword>
<evidence type="ECO:0000259" key="9">
    <source>
        <dbReference type="Pfam" id="PF00482"/>
    </source>
</evidence>
<dbReference type="InterPro" id="IPR018076">
    <property type="entry name" value="T2SS_GspF_dom"/>
</dbReference>
<keyword evidence="3" id="KW-1003">Cell membrane</keyword>
<feature type="domain" description="Type II secretion system protein GspF" evidence="9">
    <location>
        <begin position="271"/>
        <end position="393"/>
    </location>
</feature>
<evidence type="ECO:0000256" key="2">
    <source>
        <dbReference type="ARBA" id="ARBA00005745"/>
    </source>
</evidence>
<accession>A0A0G1FPS9</accession>
<dbReference type="PANTHER" id="PTHR30012">
    <property type="entry name" value="GENERAL SECRETION PATHWAY PROTEIN"/>
    <property type="match status" value="1"/>
</dbReference>
<comment type="similarity">
    <text evidence="2">Belongs to the GSP F family.</text>
</comment>
<feature type="transmembrane region" description="Helical" evidence="8">
    <location>
        <begin position="166"/>
        <end position="189"/>
    </location>
</feature>
<dbReference type="InterPro" id="IPR003004">
    <property type="entry name" value="GspF/PilC"/>
</dbReference>
<comment type="subcellular location">
    <subcellularLocation>
        <location evidence="1">Cell inner membrane</location>
        <topology evidence="1">Multi-pass membrane protein</topology>
    </subcellularLocation>
</comment>